<feature type="domain" description="UspA" evidence="1">
    <location>
        <begin position="89"/>
        <end position="217"/>
    </location>
</feature>
<dbReference type="AlphaFoldDB" id="A0A849C2G0"/>
<dbReference type="Pfam" id="PF00582">
    <property type="entry name" value="Usp"/>
    <property type="match status" value="1"/>
</dbReference>
<evidence type="ECO:0000313" key="3">
    <source>
        <dbReference type="Proteomes" id="UP000586827"/>
    </source>
</evidence>
<evidence type="ECO:0000259" key="1">
    <source>
        <dbReference type="Pfam" id="PF00582"/>
    </source>
</evidence>
<comment type="caution">
    <text evidence="2">The sequence shown here is derived from an EMBL/GenBank/DDBJ whole genome shotgun (WGS) entry which is preliminary data.</text>
</comment>
<dbReference type="Gene3D" id="3.40.50.12370">
    <property type="match status" value="1"/>
</dbReference>
<protein>
    <submittedName>
        <fullName evidence="2">Universal stress protein</fullName>
    </submittedName>
</protein>
<dbReference type="EMBL" id="JABELX010000004">
    <property type="protein sequence ID" value="NNH70495.1"/>
    <property type="molecule type" value="Genomic_DNA"/>
</dbReference>
<sequence length="225" mass="24243">MNDILVRPSPVADAVAVALARTFDLGVRTTPKDASNDEFLYALDDPAAAIGVVSLECAAWDIIGCCRGPLVLVPAVATMRPGGTPGLIDRVLVPLDGTEEAVRAVSETARLFHRAGTEIIVLHVFDRTTVPACWDQAAHERTAWETEFRARFCVPHLPHPRPNLVLRSGTPGENVVDVAARQADLIVLGWSRRLDPGHAHTVRTTIDTATVPVMLIPVDNGGRTE</sequence>
<keyword evidence="3" id="KW-1185">Reference proteome</keyword>
<proteinExistence type="predicted"/>
<gene>
    <name evidence="2" type="ORF">HLB23_11580</name>
</gene>
<dbReference type="RefSeq" id="WP_067526624.1">
    <property type="nucleotide sequence ID" value="NZ_JABELX010000004.1"/>
</dbReference>
<reference evidence="2 3" key="1">
    <citation type="submission" date="2020-05" db="EMBL/GenBank/DDBJ databases">
        <title>MicrobeNet Type strains.</title>
        <authorList>
            <person name="Nicholson A.C."/>
        </authorList>
    </citation>
    <scope>NUCLEOTIDE SEQUENCE [LARGE SCALE GENOMIC DNA]</scope>
    <source>
        <strain evidence="2 3">JCM 3224</strain>
    </source>
</reference>
<dbReference type="Proteomes" id="UP000586827">
    <property type="component" value="Unassembled WGS sequence"/>
</dbReference>
<organism evidence="2 3">
    <name type="scientific">Nocardia uniformis</name>
    <dbReference type="NCBI Taxonomy" id="53432"/>
    <lineage>
        <taxon>Bacteria</taxon>
        <taxon>Bacillati</taxon>
        <taxon>Actinomycetota</taxon>
        <taxon>Actinomycetes</taxon>
        <taxon>Mycobacteriales</taxon>
        <taxon>Nocardiaceae</taxon>
        <taxon>Nocardia</taxon>
    </lineage>
</organism>
<name>A0A849C2G0_9NOCA</name>
<dbReference type="InterPro" id="IPR006016">
    <property type="entry name" value="UspA"/>
</dbReference>
<dbReference type="CDD" id="cd00293">
    <property type="entry name" value="USP-like"/>
    <property type="match status" value="1"/>
</dbReference>
<evidence type="ECO:0000313" key="2">
    <source>
        <dbReference type="EMBL" id="NNH70495.1"/>
    </source>
</evidence>
<accession>A0A849C2G0</accession>
<dbReference type="SUPFAM" id="SSF52402">
    <property type="entry name" value="Adenine nucleotide alpha hydrolases-like"/>
    <property type="match status" value="1"/>
</dbReference>